<accession>A0ABW5XEF5</accession>
<reference evidence="2" key="1">
    <citation type="journal article" date="2019" name="Int. J. Syst. Evol. Microbiol.">
        <title>The Global Catalogue of Microorganisms (GCM) 10K type strain sequencing project: providing services to taxonomists for standard genome sequencing and annotation.</title>
        <authorList>
            <consortium name="The Broad Institute Genomics Platform"/>
            <consortium name="The Broad Institute Genome Sequencing Center for Infectious Disease"/>
            <person name="Wu L."/>
            <person name="Ma J."/>
        </authorList>
    </citation>
    <scope>NUCLEOTIDE SEQUENCE [LARGE SCALE GENOMIC DNA]</scope>
    <source>
        <strain evidence="2">KCTC 33576</strain>
    </source>
</reference>
<name>A0ABW5XEF5_9MICO</name>
<organism evidence="1 2">
    <name type="scientific">Populibacterium corticicola</name>
    <dbReference type="NCBI Taxonomy" id="1812826"/>
    <lineage>
        <taxon>Bacteria</taxon>
        <taxon>Bacillati</taxon>
        <taxon>Actinomycetota</taxon>
        <taxon>Actinomycetes</taxon>
        <taxon>Micrococcales</taxon>
        <taxon>Jonesiaceae</taxon>
        <taxon>Populibacterium</taxon>
    </lineage>
</organism>
<evidence type="ECO:0000313" key="1">
    <source>
        <dbReference type="EMBL" id="MFD2839665.1"/>
    </source>
</evidence>
<evidence type="ECO:0000313" key="2">
    <source>
        <dbReference type="Proteomes" id="UP001597391"/>
    </source>
</evidence>
<evidence type="ECO:0008006" key="3">
    <source>
        <dbReference type="Google" id="ProtNLM"/>
    </source>
</evidence>
<dbReference type="Gene3D" id="3.40.960.10">
    <property type="entry name" value="VSR Endonuclease"/>
    <property type="match status" value="1"/>
</dbReference>
<dbReference type="Proteomes" id="UP001597391">
    <property type="component" value="Unassembled WGS sequence"/>
</dbReference>
<sequence length="319" mass="35796">MNVLSREQYTARYLNQLPRVLTSQSISKNRLHAGAASGAFVKLLPGCYVEDTQLPSAHLPTYMQVNERAKLQLAAGIVGLREDEALSHWSAGIAWDLPWYGTDTRVHILRTDCKGLPRTGTAIHTSINKPYLVTTPDGITLTNLEQTVVHLAAASHPSVGLAYLDHAQRIGASAMSLRTVCDETLVRGRAKVQRLIGLSVNNSDSAKESECRYWLYKARVENVETQYRVDTELGTFYADMWVKDTPLLFEYDGESKYSDDPRALFKEKQREDALRAAGFVVVRVTSRHLNNPERFMIEVRHRLTSHNYSVPAKGGRQVP</sequence>
<keyword evidence="2" id="KW-1185">Reference proteome</keyword>
<comment type="caution">
    <text evidence="1">The sequence shown here is derived from an EMBL/GenBank/DDBJ whole genome shotgun (WGS) entry which is preliminary data.</text>
</comment>
<proteinExistence type="predicted"/>
<dbReference type="RefSeq" id="WP_377465170.1">
    <property type="nucleotide sequence ID" value="NZ_JBHUOP010000001.1"/>
</dbReference>
<dbReference type="EMBL" id="JBHUOP010000001">
    <property type="protein sequence ID" value="MFD2839665.1"/>
    <property type="molecule type" value="Genomic_DNA"/>
</dbReference>
<protein>
    <recommendedName>
        <fullName evidence="3">DUF559 domain-containing protein</fullName>
    </recommendedName>
</protein>
<gene>
    <name evidence="1" type="ORF">ACFSYH_03675</name>
</gene>